<evidence type="ECO:0000313" key="2">
    <source>
        <dbReference type="EMBL" id="WIY27370.1"/>
    </source>
</evidence>
<reference evidence="2 3" key="1">
    <citation type="submission" date="2023-06" db="EMBL/GenBank/DDBJ databases">
        <title>Parasedimentitalea psychrophila sp. nov., a psychrophilic bacterium isolated from deep-sea sediment.</title>
        <authorList>
            <person name="Li A."/>
        </authorList>
    </citation>
    <scope>NUCLEOTIDE SEQUENCE [LARGE SCALE GENOMIC DNA]</scope>
    <source>
        <strain evidence="2 3">QS115</strain>
    </source>
</reference>
<sequence>MGKTACLKLIDALFKKRWSVFSSTEFEHIVFNFSDGSEIVIRKFPEDETSSSVELMGIAVETNTSSNETGTWTPRSIDTTTSKFSRVERFLPFLTRSGPRNWTHDYSGQTLNLQDVVENYAADIPEEILEEFSETPPEDLLTIIKNVDCHLIETQRLLVFRDDDYRRGPHGRSSQLAISKKAQVLRNTISKELASYAAISQSLDRSFPRRVIQTGPATSPQNLAASLAGLDATRRGLMEAGILDPEGDEAFPIINDVNDAVSAVLKVYVSDTEQKLNVLERLRERILLFIELIDDRFTPKSVVVHKNEGFRVQRSTKHDVPLEKLSSGEQHQLVLFFELLFELKPNALILIDEPELSLHVGWQKKFIPDLQRIIALNEFDVLLATHSPQLIGEWDDVVVDLGDVE</sequence>
<dbReference type="SUPFAM" id="SSF52540">
    <property type="entry name" value="P-loop containing nucleoside triphosphate hydrolases"/>
    <property type="match status" value="1"/>
</dbReference>
<dbReference type="RefSeq" id="WP_286018263.1">
    <property type="nucleotide sequence ID" value="NZ_CP127247.1"/>
</dbReference>
<dbReference type="GO" id="GO:0005524">
    <property type="term" value="F:ATP binding"/>
    <property type="evidence" value="ECO:0007669"/>
    <property type="project" value="InterPro"/>
</dbReference>
<dbReference type="EMBL" id="CP127247">
    <property type="protein sequence ID" value="WIY27370.1"/>
    <property type="molecule type" value="Genomic_DNA"/>
</dbReference>
<keyword evidence="3" id="KW-1185">Reference proteome</keyword>
<dbReference type="InterPro" id="IPR003959">
    <property type="entry name" value="ATPase_AAA_core"/>
</dbReference>
<name>A0A9Y2L3N4_9RHOB</name>
<organism evidence="2 3">
    <name type="scientific">Parasedimentitalea psychrophila</name>
    <dbReference type="NCBI Taxonomy" id="2997337"/>
    <lineage>
        <taxon>Bacteria</taxon>
        <taxon>Pseudomonadati</taxon>
        <taxon>Pseudomonadota</taxon>
        <taxon>Alphaproteobacteria</taxon>
        <taxon>Rhodobacterales</taxon>
        <taxon>Paracoccaceae</taxon>
        <taxon>Parasedimentitalea</taxon>
    </lineage>
</organism>
<dbReference type="InterPro" id="IPR027417">
    <property type="entry name" value="P-loop_NTPase"/>
</dbReference>
<dbReference type="AlphaFoldDB" id="A0A9Y2L3N4"/>
<gene>
    <name evidence="2" type="ORF">QPJ95_10910</name>
</gene>
<dbReference type="KEGG" id="ppso:QPJ95_10910"/>
<proteinExistence type="predicted"/>
<dbReference type="InterPro" id="IPR051396">
    <property type="entry name" value="Bact_Antivir_Def_Nuclease"/>
</dbReference>
<evidence type="ECO:0000259" key="1">
    <source>
        <dbReference type="Pfam" id="PF13304"/>
    </source>
</evidence>
<dbReference type="Proteomes" id="UP001238334">
    <property type="component" value="Chromosome"/>
</dbReference>
<evidence type="ECO:0000313" key="3">
    <source>
        <dbReference type="Proteomes" id="UP001238334"/>
    </source>
</evidence>
<dbReference type="GO" id="GO:0016887">
    <property type="term" value="F:ATP hydrolysis activity"/>
    <property type="evidence" value="ECO:0007669"/>
    <property type="project" value="InterPro"/>
</dbReference>
<feature type="domain" description="ATPase AAA-type core" evidence="1">
    <location>
        <begin position="281"/>
        <end position="391"/>
    </location>
</feature>
<dbReference type="Gene3D" id="3.40.50.300">
    <property type="entry name" value="P-loop containing nucleotide triphosphate hydrolases"/>
    <property type="match status" value="1"/>
</dbReference>
<dbReference type="PANTHER" id="PTHR43581:SF2">
    <property type="entry name" value="EXCINUCLEASE ATPASE SUBUNIT"/>
    <property type="match status" value="1"/>
</dbReference>
<dbReference type="Pfam" id="PF13304">
    <property type="entry name" value="AAA_21"/>
    <property type="match status" value="1"/>
</dbReference>
<dbReference type="PANTHER" id="PTHR43581">
    <property type="entry name" value="ATP/GTP PHOSPHATASE"/>
    <property type="match status" value="1"/>
</dbReference>
<accession>A0A9Y2L3N4</accession>
<protein>
    <submittedName>
        <fullName evidence="2">AAA family ATPase</fullName>
    </submittedName>
</protein>